<evidence type="ECO:0000256" key="1">
    <source>
        <dbReference type="SAM" id="MobiDB-lite"/>
    </source>
</evidence>
<evidence type="ECO:0000313" key="4">
    <source>
        <dbReference type="Proteomes" id="UP001194469"/>
    </source>
</evidence>
<dbReference type="Proteomes" id="UP001194469">
    <property type="component" value="Unassembled WGS sequence"/>
</dbReference>
<protein>
    <submittedName>
        <fullName evidence="3">Transporter substrate-binding domain-containing protein</fullName>
    </submittedName>
</protein>
<organism evidence="3 4">
    <name type="scientific">Nitratidesulfovibrio oxamicus</name>
    <dbReference type="NCBI Taxonomy" id="32016"/>
    <lineage>
        <taxon>Bacteria</taxon>
        <taxon>Pseudomonadati</taxon>
        <taxon>Thermodesulfobacteriota</taxon>
        <taxon>Desulfovibrionia</taxon>
        <taxon>Desulfovibrionales</taxon>
        <taxon>Desulfovibrionaceae</taxon>
        <taxon>Nitratidesulfovibrio</taxon>
    </lineage>
</organism>
<dbReference type="RefSeq" id="WP_196610041.1">
    <property type="nucleotide sequence ID" value="NZ_VRYY01000442.1"/>
</dbReference>
<dbReference type="EMBL" id="VRYY01000442">
    <property type="protein sequence ID" value="MBG3878025.1"/>
    <property type="molecule type" value="Genomic_DNA"/>
</dbReference>
<keyword evidence="4" id="KW-1185">Reference proteome</keyword>
<feature type="compositionally biased region" description="Low complexity" evidence="1">
    <location>
        <begin position="248"/>
        <end position="263"/>
    </location>
</feature>
<reference evidence="3 4" key="1">
    <citation type="submission" date="2019-08" db="EMBL/GenBank/DDBJ databases">
        <authorList>
            <person name="Luo N."/>
        </authorList>
    </citation>
    <scope>NUCLEOTIDE SEQUENCE [LARGE SCALE GENOMIC DNA]</scope>
    <source>
        <strain evidence="3 4">NCIMB 9442</strain>
    </source>
</reference>
<dbReference type="InterPro" id="IPR001638">
    <property type="entry name" value="Solute-binding_3/MltF_N"/>
</dbReference>
<gene>
    <name evidence="3" type="ORF">FVW20_13660</name>
</gene>
<proteinExistence type="predicted"/>
<dbReference type="SUPFAM" id="SSF53850">
    <property type="entry name" value="Periplasmic binding protein-like II"/>
    <property type="match status" value="1"/>
</dbReference>
<accession>A0ABS0J6E3</accession>
<evidence type="ECO:0000313" key="3">
    <source>
        <dbReference type="EMBL" id="MBG3878025.1"/>
    </source>
</evidence>
<dbReference type="Gene3D" id="3.40.190.10">
    <property type="entry name" value="Periplasmic binding protein-like II"/>
    <property type="match status" value="2"/>
</dbReference>
<feature type="region of interest" description="Disordered" evidence="1">
    <location>
        <begin position="248"/>
        <end position="278"/>
    </location>
</feature>
<comment type="caution">
    <text evidence="3">The sequence shown here is derived from an EMBL/GenBank/DDBJ whole genome shotgun (WGS) entry which is preliminary data.</text>
</comment>
<feature type="domain" description="Solute-binding protein family 3/N-terminal" evidence="2">
    <location>
        <begin position="35"/>
        <end position="246"/>
    </location>
</feature>
<name>A0ABS0J6E3_9BACT</name>
<dbReference type="Pfam" id="PF00497">
    <property type="entry name" value="SBP_bac_3"/>
    <property type="match status" value="1"/>
</dbReference>
<sequence length="278" mass="30548">MKRQLLQRVAFAAYMLVGGDAYPAPVDQLSVCYIEHPPYYFTEDGQPKGILVAKVKAVLEAARIRHEFKPMPAKRALERVERDPTAISIGWFRNEARERRFIFSRPIYTNRPPELLVLSSRVAEFRNHRTFAGLMKDAFFRLGTIVGYSEGEYCDAIIATHAGDVYHLAGTRVQLVKMLRSYRIDGVLVPPEEVDALTEAAGIPRDEMTTIKLDDIPAGNARHIIFNKNTNPGVIATINAVIQSLEDASSGSASSPPLTPATGPGAGEAPHRQAGAGH</sequence>
<evidence type="ECO:0000259" key="2">
    <source>
        <dbReference type="Pfam" id="PF00497"/>
    </source>
</evidence>